<dbReference type="Ensembl" id="ENSCATT00000051004.1">
    <property type="protein sequence ID" value="ENSCATP00000026762.1"/>
    <property type="gene ID" value="ENSCATG00000036786.1"/>
</dbReference>
<reference evidence="2" key="2">
    <citation type="submission" date="2025-09" db="UniProtKB">
        <authorList>
            <consortium name="Ensembl"/>
        </authorList>
    </citation>
    <scope>IDENTIFICATION</scope>
</reference>
<feature type="region of interest" description="Disordered" evidence="1">
    <location>
        <begin position="287"/>
        <end position="317"/>
    </location>
</feature>
<evidence type="ECO:0000256" key="1">
    <source>
        <dbReference type="SAM" id="MobiDB-lite"/>
    </source>
</evidence>
<evidence type="ECO:0000313" key="2">
    <source>
        <dbReference type="Ensembl" id="ENSCATP00000026762.1"/>
    </source>
</evidence>
<feature type="compositionally biased region" description="Polar residues" evidence="1">
    <location>
        <begin position="308"/>
        <end position="317"/>
    </location>
</feature>
<dbReference type="STRING" id="9531.ENSCATP00000026762"/>
<protein>
    <submittedName>
        <fullName evidence="2">Uncharacterized protein</fullName>
    </submittedName>
</protein>
<sequence length="317" mass="35307">ESLEDCPVDEVEDAFQGLGKEDEEIDQFSDNTFGSGAIDDHWQEAHECLAELEEKQPVAVIEQKGNGERHEMDLWGDHKENLVERLSKMVTENELEDPAIMRTVQTSLNSRIWDESEVLRGIQRLLLTQEVPTVSVLEYDQDLSEHALPRRSTSSIIGSPPVRAVPIGAPPKQMTVPSLAQHFLCPKPVHVQPPMPPHYPAPYGDRTSPSQLCCVPLQPGCMSPSQFAWVPGFVGSLFAAMNPNGQMLPPAPGFCAFFSQHPPGPGLHLQSLRSQAPMFILDTTHFHPQQQQNRNQHRNLNGAGDRGSQWNTHQDNL</sequence>
<organism evidence="2 3">
    <name type="scientific">Cercocebus atys</name>
    <name type="common">Sooty mangabey</name>
    <name type="synonym">Cercocebus torquatus atys</name>
    <dbReference type="NCBI Taxonomy" id="9531"/>
    <lineage>
        <taxon>Eukaryota</taxon>
        <taxon>Metazoa</taxon>
        <taxon>Chordata</taxon>
        <taxon>Craniata</taxon>
        <taxon>Vertebrata</taxon>
        <taxon>Euteleostomi</taxon>
        <taxon>Mammalia</taxon>
        <taxon>Eutheria</taxon>
        <taxon>Euarchontoglires</taxon>
        <taxon>Primates</taxon>
        <taxon>Haplorrhini</taxon>
        <taxon>Catarrhini</taxon>
        <taxon>Cercopithecidae</taxon>
        <taxon>Cercopithecinae</taxon>
        <taxon>Cercocebus</taxon>
    </lineage>
</organism>
<name>A0A2K5MNF2_CERAT</name>
<proteinExistence type="predicted"/>
<evidence type="ECO:0000313" key="3">
    <source>
        <dbReference type="Proteomes" id="UP000233060"/>
    </source>
</evidence>
<feature type="compositionally biased region" description="Low complexity" evidence="1">
    <location>
        <begin position="289"/>
        <end position="301"/>
    </location>
</feature>
<accession>A0A2K5MNF2</accession>
<dbReference type="GeneTree" id="ENSGT00520000055649"/>
<reference evidence="2" key="1">
    <citation type="submission" date="2025-08" db="UniProtKB">
        <authorList>
            <consortium name="Ensembl"/>
        </authorList>
    </citation>
    <scope>IDENTIFICATION</scope>
</reference>
<dbReference type="Proteomes" id="UP000233060">
    <property type="component" value="Unassembled WGS sequence"/>
</dbReference>
<keyword evidence="3" id="KW-1185">Reference proteome</keyword>
<dbReference type="AlphaFoldDB" id="A0A2K5MNF2"/>
<dbReference type="OMA" id="DCPVDEV"/>